<proteinExistence type="predicted"/>
<dbReference type="InterPro" id="IPR029752">
    <property type="entry name" value="D-isomer_DH_CS1"/>
</dbReference>
<gene>
    <name evidence="4" type="ORF">BDV95DRAFT_603806</name>
</gene>
<dbReference type="AlphaFoldDB" id="A0A7C8MF33"/>
<dbReference type="EMBL" id="JAADJZ010000005">
    <property type="protein sequence ID" value="KAF2875035.1"/>
    <property type="molecule type" value="Genomic_DNA"/>
</dbReference>
<evidence type="ECO:0000256" key="2">
    <source>
        <dbReference type="ARBA" id="ARBA00023027"/>
    </source>
</evidence>
<evidence type="ECO:0000256" key="1">
    <source>
        <dbReference type="ARBA" id="ARBA00023002"/>
    </source>
</evidence>
<dbReference type="InterPro" id="IPR006140">
    <property type="entry name" value="D-isomer_DH_NAD-bd"/>
</dbReference>
<dbReference type="GO" id="GO:0051287">
    <property type="term" value="F:NAD binding"/>
    <property type="evidence" value="ECO:0007669"/>
    <property type="project" value="InterPro"/>
</dbReference>
<evidence type="ECO:0000313" key="4">
    <source>
        <dbReference type="EMBL" id="KAF2875035.1"/>
    </source>
</evidence>
<protein>
    <recommendedName>
        <fullName evidence="3">D-isomer specific 2-hydroxyacid dehydrogenase NAD-binding domain-containing protein</fullName>
    </recommendedName>
</protein>
<keyword evidence="1" id="KW-0560">Oxidoreductase</keyword>
<dbReference type="GO" id="GO:0016491">
    <property type="term" value="F:oxidoreductase activity"/>
    <property type="evidence" value="ECO:0007669"/>
    <property type="project" value="UniProtKB-KW"/>
</dbReference>
<dbReference type="InterPro" id="IPR036291">
    <property type="entry name" value="NAD(P)-bd_dom_sf"/>
</dbReference>
<dbReference type="SUPFAM" id="SSF51735">
    <property type="entry name" value="NAD(P)-binding Rossmann-fold domains"/>
    <property type="match status" value="1"/>
</dbReference>
<dbReference type="PROSITE" id="PS00065">
    <property type="entry name" value="D_2_HYDROXYACID_DH_1"/>
    <property type="match status" value="1"/>
</dbReference>
<feature type="domain" description="D-isomer specific 2-hydroxyacid dehydrogenase NAD-binding" evidence="3">
    <location>
        <begin position="233"/>
        <end position="337"/>
    </location>
</feature>
<dbReference type="Proteomes" id="UP000481861">
    <property type="component" value="Unassembled WGS sequence"/>
</dbReference>
<evidence type="ECO:0000259" key="3">
    <source>
        <dbReference type="Pfam" id="PF02826"/>
    </source>
</evidence>
<dbReference type="OrthoDB" id="298012at2759"/>
<accession>A0A7C8MF33</accession>
<sequence>MGGGQELPQRGGQSQGDLLLCVLPWPHEECEKSIALIKDDFPNLEVKFIRDTSKAKDHERGPVDVPKDLYKRANILATLAWLPSTASASPKVELIQFFSAGSNHIQRHPIYTDSKIPLTTASGIHGPQIAEWVIMMDLVHGHKYVEMYESQKRKEWAQAKGMDVTDCVGRRVGVLGYGSIGRQVARVAKAMGMDVLAYTASPRPTPESKRDNGFIVPGTGDPDGSLPSAWYSGLHKEGLHEFLKQKIDLLVIAVPLTKETTHFLSTAEFELMHESNSKGTYVANISRGQVIDQGALIKALEAKQISGAALDVTDPEPLPSDDPLWDAPNVLITPHVSGSSKAYSQRAFQVLHENLRRRRAGGKLVNEVDRKKGY</sequence>
<comment type="caution">
    <text evidence="4">The sequence shown here is derived from an EMBL/GenBank/DDBJ whole genome shotgun (WGS) entry which is preliminary data.</text>
</comment>
<keyword evidence="2" id="KW-0520">NAD</keyword>
<dbReference type="PANTHER" id="PTHR43333:SF1">
    <property type="entry name" value="D-ISOMER SPECIFIC 2-HYDROXYACID DEHYDROGENASE NAD-BINDING DOMAIN-CONTAINING PROTEIN"/>
    <property type="match status" value="1"/>
</dbReference>
<dbReference type="CDD" id="cd12163">
    <property type="entry name" value="2-Hacid_dh_5"/>
    <property type="match status" value="1"/>
</dbReference>
<dbReference type="Gene3D" id="3.40.50.720">
    <property type="entry name" value="NAD(P)-binding Rossmann-like Domain"/>
    <property type="match status" value="2"/>
</dbReference>
<dbReference type="SUPFAM" id="SSF52283">
    <property type="entry name" value="Formate/glycerate dehydrogenase catalytic domain-like"/>
    <property type="match status" value="1"/>
</dbReference>
<reference evidence="4 5" key="1">
    <citation type="submission" date="2020-01" db="EMBL/GenBank/DDBJ databases">
        <authorList>
            <consortium name="DOE Joint Genome Institute"/>
            <person name="Haridas S."/>
            <person name="Albert R."/>
            <person name="Binder M."/>
            <person name="Bloem J."/>
            <person name="Labutti K."/>
            <person name="Salamov A."/>
            <person name="Andreopoulos B."/>
            <person name="Baker S.E."/>
            <person name="Barry K."/>
            <person name="Bills G."/>
            <person name="Bluhm B.H."/>
            <person name="Cannon C."/>
            <person name="Castanera R."/>
            <person name="Culley D.E."/>
            <person name="Daum C."/>
            <person name="Ezra D."/>
            <person name="Gonzalez J.B."/>
            <person name="Henrissat B."/>
            <person name="Kuo A."/>
            <person name="Liang C."/>
            <person name="Lipzen A."/>
            <person name="Lutzoni F."/>
            <person name="Magnuson J."/>
            <person name="Mondo S."/>
            <person name="Nolan M."/>
            <person name="Ohm R."/>
            <person name="Pangilinan J."/>
            <person name="Park H.-J.H."/>
            <person name="Ramirez L."/>
            <person name="Alfaro M."/>
            <person name="Sun H."/>
            <person name="Tritt A."/>
            <person name="Yoshinaga Y."/>
            <person name="Zwiers L.-H.L."/>
            <person name="Turgeon B.G."/>
            <person name="Goodwin S.B."/>
            <person name="Spatafora J.W."/>
            <person name="Crous P.W."/>
            <person name="Grigoriev I.V."/>
        </authorList>
    </citation>
    <scope>NUCLEOTIDE SEQUENCE [LARGE SCALE GENOMIC DNA]</scope>
    <source>
        <strain evidence="4 5">CBS 611.86</strain>
    </source>
</reference>
<keyword evidence="5" id="KW-1185">Reference proteome</keyword>
<name>A0A7C8MF33_9PLEO</name>
<dbReference type="Pfam" id="PF02826">
    <property type="entry name" value="2-Hacid_dh_C"/>
    <property type="match status" value="2"/>
</dbReference>
<dbReference type="PANTHER" id="PTHR43333">
    <property type="entry name" value="2-HACID_DH_C DOMAIN-CONTAINING PROTEIN"/>
    <property type="match status" value="1"/>
</dbReference>
<organism evidence="4 5">
    <name type="scientific">Massariosphaeria phaeospora</name>
    <dbReference type="NCBI Taxonomy" id="100035"/>
    <lineage>
        <taxon>Eukaryota</taxon>
        <taxon>Fungi</taxon>
        <taxon>Dikarya</taxon>
        <taxon>Ascomycota</taxon>
        <taxon>Pezizomycotina</taxon>
        <taxon>Dothideomycetes</taxon>
        <taxon>Pleosporomycetidae</taxon>
        <taxon>Pleosporales</taxon>
        <taxon>Pleosporales incertae sedis</taxon>
        <taxon>Massariosphaeria</taxon>
    </lineage>
</organism>
<evidence type="ECO:0000313" key="5">
    <source>
        <dbReference type="Proteomes" id="UP000481861"/>
    </source>
</evidence>
<feature type="domain" description="D-isomer specific 2-hydroxyacid dehydrogenase NAD-binding" evidence="3">
    <location>
        <begin position="138"/>
        <end position="207"/>
    </location>
</feature>